<dbReference type="PANTHER" id="PTHR34614:SF2">
    <property type="entry name" value="TRANSPOSASE IS4-LIKE DOMAIN-CONTAINING PROTEIN"/>
    <property type="match status" value="1"/>
</dbReference>
<evidence type="ECO:0008006" key="3">
    <source>
        <dbReference type="Google" id="ProtNLM"/>
    </source>
</evidence>
<dbReference type="STRING" id="39060.SAMN05660706_10118"/>
<dbReference type="RefSeq" id="WP_092481431.1">
    <property type="nucleotide sequence ID" value="NZ_FOYM01000001.1"/>
</dbReference>
<reference evidence="2" key="1">
    <citation type="submission" date="2016-10" db="EMBL/GenBank/DDBJ databases">
        <authorList>
            <person name="Varghese N."/>
            <person name="Submissions S."/>
        </authorList>
    </citation>
    <scope>NUCLEOTIDE SEQUENCE [LARGE SCALE GENOMIC DNA]</scope>
    <source>
        <strain evidence="2">DSM 3669</strain>
    </source>
</reference>
<evidence type="ECO:0000313" key="1">
    <source>
        <dbReference type="EMBL" id="SFQ94634.1"/>
    </source>
</evidence>
<dbReference type="OrthoDB" id="9767746at2"/>
<sequence length="559" mass="64564">MFFRKVTTKSGGKEYTYLKLIENYREGSKVKQRVIANLGNLENMTPDKVQSLITGLSKICGLDTQFDQQISNKLVLDFGTVAAVNKIWRILNLDFHIKECVGTAGSNSFPLMVKLLVLNQVIKNHQRLPLNVWCKKLYMPEMQNEEISEEGYNAALKKLIAIKEKLEERILLDLQNQALVDTETVFCHLLRGKMLSPAAYDEQNFFNHYPVRENVDMAVLTSQEGIPFRHRTFKGHFSDGETVPRRINELKQQFGIKRCVFVGDQHIITGENVQLLVSYGHEYIIGVEIWSSPEVKNLMEDMHKVPGDFVKHSEDLLYREIQEGPVRYLLCYSPSRAARKNEELENRLTFIEKELENIKQWVATDCSDNPRANFFKATNILRNYYCKRYFECVYNEEQREFSYRRNDKVIEDQQLYNGKFILKTNCNTLTSTEIIEAYTLFSKLKNTFRQMRGFYRYENSPFNESLIGGQVQVSVISYLIEQMMELMLQQNNIKISASKALDILEGIKITINQMGDNEVALLTPATSEQLAILQALHIDYDKIKIEFEGVSSSLAATSS</sequence>
<dbReference type="AlphaFoldDB" id="A0A1I6CN59"/>
<evidence type="ECO:0000313" key="2">
    <source>
        <dbReference type="Proteomes" id="UP000199584"/>
    </source>
</evidence>
<keyword evidence="2" id="KW-1185">Reference proteome</keyword>
<protein>
    <recommendedName>
        <fullName evidence="3">Transposase</fullName>
    </recommendedName>
</protein>
<dbReference type="PANTHER" id="PTHR34614">
    <property type="match status" value="1"/>
</dbReference>
<gene>
    <name evidence="1" type="ORF">SAMN05660706_10118</name>
</gene>
<dbReference type="Proteomes" id="UP000199584">
    <property type="component" value="Unassembled WGS sequence"/>
</dbReference>
<name>A0A1I6CN59_9FIRM</name>
<organism evidence="1 2">
    <name type="scientific">Desulfoscipio geothermicus DSM 3669</name>
    <dbReference type="NCBI Taxonomy" id="1121426"/>
    <lineage>
        <taxon>Bacteria</taxon>
        <taxon>Bacillati</taxon>
        <taxon>Bacillota</taxon>
        <taxon>Clostridia</taxon>
        <taxon>Eubacteriales</taxon>
        <taxon>Desulfallaceae</taxon>
        <taxon>Desulfoscipio</taxon>
    </lineage>
</organism>
<proteinExistence type="predicted"/>
<accession>A0A1I6CN59</accession>
<dbReference type="EMBL" id="FOYM01000001">
    <property type="protein sequence ID" value="SFQ94634.1"/>
    <property type="molecule type" value="Genomic_DNA"/>
</dbReference>